<protein>
    <submittedName>
        <fullName evidence="1">Uncharacterized protein</fullName>
    </submittedName>
</protein>
<gene>
    <name evidence="1" type="ORF">PR003_g21333</name>
</gene>
<organism evidence="1 2">
    <name type="scientific">Phytophthora rubi</name>
    <dbReference type="NCBI Taxonomy" id="129364"/>
    <lineage>
        <taxon>Eukaryota</taxon>
        <taxon>Sar</taxon>
        <taxon>Stramenopiles</taxon>
        <taxon>Oomycota</taxon>
        <taxon>Peronosporomycetes</taxon>
        <taxon>Peronosporales</taxon>
        <taxon>Peronosporaceae</taxon>
        <taxon>Phytophthora</taxon>
    </lineage>
</organism>
<sequence>MFTCRLALCTCSRCMCSPNAAAFGEHMQSAAVEDAALLLNMNSTILALQSNLPLQHWILVSCSATCWS</sequence>
<keyword evidence="2" id="KW-1185">Reference proteome</keyword>
<proteinExistence type="predicted"/>
<name>A0A6A4DEY3_9STRA</name>
<evidence type="ECO:0000313" key="1">
    <source>
        <dbReference type="EMBL" id="KAE9306055.1"/>
    </source>
</evidence>
<dbReference type="Proteomes" id="UP000434957">
    <property type="component" value="Unassembled WGS sequence"/>
</dbReference>
<reference evidence="1 2" key="1">
    <citation type="submission" date="2018-08" db="EMBL/GenBank/DDBJ databases">
        <title>Genomic investigation of the strawberry pathogen Phytophthora fragariae indicates pathogenicity is determined by transcriptional variation in three key races.</title>
        <authorList>
            <person name="Adams T.M."/>
            <person name="Armitage A.D."/>
            <person name="Sobczyk M.K."/>
            <person name="Bates H.J."/>
            <person name="Dunwell J.M."/>
            <person name="Nellist C.F."/>
            <person name="Harrison R.J."/>
        </authorList>
    </citation>
    <scope>NUCLEOTIDE SEQUENCE [LARGE SCALE GENOMIC DNA]</scope>
    <source>
        <strain evidence="1 2">SCRP333</strain>
    </source>
</reference>
<dbReference type="EMBL" id="QXFT01001991">
    <property type="protein sequence ID" value="KAE9306055.1"/>
    <property type="molecule type" value="Genomic_DNA"/>
</dbReference>
<dbReference type="AlphaFoldDB" id="A0A6A4DEY3"/>
<comment type="caution">
    <text evidence="1">The sequence shown here is derived from an EMBL/GenBank/DDBJ whole genome shotgun (WGS) entry which is preliminary data.</text>
</comment>
<accession>A0A6A4DEY3</accession>
<evidence type="ECO:0000313" key="2">
    <source>
        <dbReference type="Proteomes" id="UP000434957"/>
    </source>
</evidence>